<dbReference type="GO" id="GO:0005975">
    <property type="term" value="P:carbohydrate metabolic process"/>
    <property type="evidence" value="ECO:0007669"/>
    <property type="project" value="InterPro"/>
</dbReference>
<proteinExistence type="inferred from homology"/>
<evidence type="ECO:0000256" key="3">
    <source>
        <dbReference type="ARBA" id="ARBA00022777"/>
    </source>
</evidence>
<evidence type="ECO:0000313" key="6">
    <source>
        <dbReference type="EMBL" id="AUJ32712.1"/>
    </source>
</evidence>
<reference evidence="6 7" key="1">
    <citation type="submission" date="2016-11" db="EMBL/GenBank/DDBJ databases">
        <title>Interaction between Lactobacillus species and yeast in water kefir.</title>
        <authorList>
            <person name="Behr J."/>
            <person name="Xu D."/>
            <person name="Vogel R.F."/>
        </authorList>
    </citation>
    <scope>NUCLEOTIDE SEQUENCE [LARGE SCALE GENOMIC DNA]</scope>
    <source>
        <strain evidence="6 7">TMW 1.1827</strain>
    </source>
</reference>
<dbReference type="InterPro" id="IPR018484">
    <property type="entry name" value="FGGY_N"/>
</dbReference>
<keyword evidence="2" id="KW-0808">Transferase</keyword>
<dbReference type="Pfam" id="PF02782">
    <property type="entry name" value="FGGY_C"/>
    <property type="match status" value="1"/>
</dbReference>
<evidence type="ECO:0000256" key="2">
    <source>
        <dbReference type="ARBA" id="ARBA00022679"/>
    </source>
</evidence>
<evidence type="ECO:0000259" key="4">
    <source>
        <dbReference type="Pfam" id="PF00370"/>
    </source>
</evidence>
<evidence type="ECO:0000259" key="5">
    <source>
        <dbReference type="Pfam" id="PF02782"/>
    </source>
</evidence>
<accession>A0A3Q8CV78</accession>
<keyword evidence="3" id="KW-0418">Kinase</keyword>
<dbReference type="Proteomes" id="UP000324497">
    <property type="component" value="Chromosome"/>
</dbReference>
<keyword evidence="7" id="KW-1185">Reference proteome</keyword>
<dbReference type="InterPro" id="IPR050406">
    <property type="entry name" value="FGGY_Carb_Kinase"/>
</dbReference>
<gene>
    <name evidence="6" type="ORF">BSQ50_09305</name>
</gene>
<dbReference type="GO" id="GO:0016301">
    <property type="term" value="F:kinase activity"/>
    <property type="evidence" value="ECO:0007669"/>
    <property type="project" value="UniProtKB-KW"/>
</dbReference>
<evidence type="ECO:0000256" key="1">
    <source>
        <dbReference type="ARBA" id="ARBA00009156"/>
    </source>
</evidence>
<dbReference type="PANTHER" id="PTHR43095:SF5">
    <property type="entry name" value="XYLULOSE KINASE"/>
    <property type="match status" value="1"/>
</dbReference>
<dbReference type="EMBL" id="CP018180">
    <property type="protein sequence ID" value="AUJ32712.1"/>
    <property type="molecule type" value="Genomic_DNA"/>
</dbReference>
<sequence>MNLQLLSSKIKEGKTSLGIELGSTRIKAVLITDDFQTIATGTYDWENELNNDVWTYSLNEAWKGIQSCYAQIAADIQSKFHISLTEIGVVGVSAMMHGYLPFSKEGKLLVPFRTWRNNITEKAASQLTSLFEFNIPQRWSIAHLYQAILNDEKHVYDIDYLTTLAGYIHWKLSGKKVIGIGDASGMFPLNGSAGEYSISCLKEFNNLKAVKKYSWKINDILPKIIKAGMPAGKLTSNGARLLDSSGILHSGSVMAPPEGDAGTGMVATNSVREKTGNISVGTSAFSMIVLDAPLQRVHQDIDVVTTPDGIDVAMVHTNNCTSDINSWMNIFKEFANRLGINITNNELYEKAFLQTTRADSDAGGLISYGYLSGENITRMPAGRPLIVRRPESKLTFANFMLVHLYSAFAPLKIGMDILINEENVKMQALIAQGGLFKTPVIAQQVLADALNTPITIMKSAEEGGPWGMAVLGAFVLFNLNNNLKKNLADFLDQNVFVNPETMTLTPEEEGVEGYKKFIKEYKNGLIIETAAIKSL</sequence>
<dbReference type="InterPro" id="IPR018485">
    <property type="entry name" value="FGGY_C"/>
</dbReference>
<dbReference type="AlphaFoldDB" id="A0A3Q8CV78"/>
<protein>
    <submittedName>
        <fullName evidence="6">ATPase</fullName>
    </submittedName>
</protein>
<feature type="domain" description="Carbohydrate kinase FGGY N-terminal" evidence="4">
    <location>
        <begin position="17"/>
        <end position="240"/>
    </location>
</feature>
<dbReference type="Pfam" id="PF00370">
    <property type="entry name" value="FGGY_N"/>
    <property type="match status" value="1"/>
</dbReference>
<dbReference type="InterPro" id="IPR043129">
    <property type="entry name" value="ATPase_NBD"/>
</dbReference>
<feature type="domain" description="Carbohydrate kinase FGGY C-terminal" evidence="5">
    <location>
        <begin position="277"/>
        <end position="474"/>
    </location>
</feature>
<dbReference type="Gene3D" id="3.30.420.40">
    <property type="match status" value="2"/>
</dbReference>
<dbReference type="CDD" id="cd07809">
    <property type="entry name" value="ASKHA_NBD_FGGY_BaXK-like"/>
    <property type="match status" value="1"/>
</dbReference>
<name>A0A3Q8CV78_9LACO</name>
<dbReference type="KEGG" id="lng:BSQ50_09305"/>
<dbReference type="PANTHER" id="PTHR43095">
    <property type="entry name" value="SUGAR KINASE"/>
    <property type="match status" value="1"/>
</dbReference>
<dbReference type="RefSeq" id="WP_148126977.1">
    <property type="nucleotide sequence ID" value="NZ_CP018180.1"/>
</dbReference>
<evidence type="ECO:0000313" key="7">
    <source>
        <dbReference type="Proteomes" id="UP000324497"/>
    </source>
</evidence>
<dbReference type="SUPFAM" id="SSF53067">
    <property type="entry name" value="Actin-like ATPase domain"/>
    <property type="match status" value="2"/>
</dbReference>
<comment type="similarity">
    <text evidence="1">Belongs to the FGGY kinase family.</text>
</comment>
<organism evidence="6 7">
    <name type="scientific">Liquorilactobacillus nagelii</name>
    <dbReference type="NCBI Taxonomy" id="82688"/>
    <lineage>
        <taxon>Bacteria</taxon>
        <taxon>Bacillati</taxon>
        <taxon>Bacillota</taxon>
        <taxon>Bacilli</taxon>
        <taxon>Lactobacillales</taxon>
        <taxon>Lactobacillaceae</taxon>
        <taxon>Liquorilactobacillus</taxon>
    </lineage>
</organism>